<dbReference type="PANTHER" id="PTHR43336">
    <property type="entry name" value="OXYGEN SENSOR HISTIDINE KINASE RESPONSE REGULATOR DEVS/DOSS"/>
    <property type="match status" value="1"/>
</dbReference>
<protein>
    <recommendedName>
        <fullName evidence="7">Guanylate cyclase domain-containing protein</fullName>
    </recommendedName>
</protein>
<sequence>MKTPAPPAATDPEDDAEHREDALCRACARARTTVVPALGRALDHPLAQLLTGLLTVFALFGDDVRILAFDGASNADYIFSVTNAVVMTYFALEILANCTVHYDTYFFGVYYIPVLCAGFYFFGGFYFWLDVISTASMIFDVHWLDVLDESGQAGLARSARMSRATKGARVVRLARLLRLVRVVKLFRLRARRVEDDDDDDDVAQPSKVAKRLTELATRKIVILLLLMVAVFPLFDDPLGATGASSDGSYRRLGVQTLHALKPIIPDGQSASDYCLSDMDEFCSNLRTYVSKIGKVRYLRVDGHDYDAYLKSIYFHRQGKGWFQNQKSTYNSGGGPRGKDSLGFPVHEGKGRMESDKRPLGKERKACSIAPCSNEGAWDPRSDLVDSLAELKDLYGWRIGQGKDLDWSVVQEGDCVHARECIQTGTVVFYDTRDAAKFDALLNLIRMVVVMIVLTTAVVVYTQDATVLVVGPIERMMSLVRRLAENPLGNMSQRRKQSQKKIDQTDETFLLDQTLTKISGLLQVGFGAAGAEVIARSMDTSLQNQTYVLPGKRVTAVFGFAIVEDFTVTCGALEEDTITYVNTVASIVHAGAAAFHGAPNKNIGCAFLLVWKICDGTLPGLRDLRDKDPPPNTPEFRQWRTARRAATSVASRAQDDIMSRPVPPLEMVESALAAFLKVQVDLKAANGQGGRLAHFCNDPRVKQALGDDFKVKMGFGLHVGWAIEGTIGSKFKIDASYLSPNVNVSARLEAATHMYDCPLLFSGFFADELSPAARSFCRMVDVVSVKGSNVPLELWTFDISTYPGSSPAPFTTVLNGHKVPKAVDFATDMYYRDLQRDISPEFMSRFNDGVQDYVAGDWLAAKSNLSEALKISPEDGPTRTLYRVLKSYEFRAPSDWRGYRALTSKT</sequence>
<keyword evidence="2 6" id="KW-0812">Transmembrane</keyword>
<proteinExistence type="predicted"/>
<dbReference type="PANTHER" id="PTHR43336:SF3">
    <property type="entry name" value="GUANYLATE CYCLASE DOMAIN-CONTAINING PROTEIN"/>
    <property type="match status" value="1"/>
</dbReference>
<dbReference type="SUPFAM" id="SSF55073">
    <property type="entry name" value="Nucleotide cyclase"/>
    <property type="match status" value="1"/>
</dbReference>
<accession>A0A8J2X3P9</accession>
<keyword evidence="4 6" id="KW-0472">Membrane</keyword>
<dbReference type="GO" id="GO:0035556">
    <property type="term" value="P:intracellular signal transduction"/>
    <property type="evidence" value="ECO:0007669"/>
    <property type="project" value="InterPro"/>
</dbReference>
<evidence type="ECO:0000259" key="7">
    <source>
        <dbReference type="PROSITE" id="PS50125"/>
    </source>
</evidence>
<dbReference type="PROSITE" id="PS50125">
    <property type="entry name" value="GUANYLATE_CYCLASE_2"/>
    <property type="match status" value="1"/>
</dbReference>
<feature type="region of interest" description="Disordered" evidence="5">
    <location>
        <begin position="329"/>
        <end position="356"/>
    </location>
</feature>
<feature type="compositionally biased region" description="Basic and acidic residues" evidence="5">
    <location>
        <begin position="346"/>
        <end position="356"/>
    </location>
</feature>
<evidence type="ECO:0000256" key="1">
    <source>
        <dbReference type="ARBA" id="ARBA00004141"/>
    </source>
</evidence>
<dbReference type="Proteomes" id="UP000789595">
    <property type="component" value="Unassembled WGS sequence"/>
</dbReference>
<keyword evidence="3 6" id="KW-1133">Transmembrane helix</keyword>
<dbReference type="SUPFAM" id="SSF81324">
    <property type="entry name" value="Voltage-gated potassium channels"/>
    <property type="match status" value="1"/>
</dbReference>
<evidence type="ECO:0000256" key="5">
    <source>
        <dbReference type="SAM" id="MobiDB-lite"/>
    </source>
</evidence>
<dbReference type="OrthoDB" id="60033at2759"/>
<dbReference type="GO" id="GO:0016020">
    <property type="term" value="C:membrane"/>
    <property type="evidence" value="ECO:0007669"/>
    <property type="project" value="UniProtKB-SubCell"/>
</dbReference>
<evidence type="ECO:0000256" key="4">
    <source>
        <dbReference type="ARBA" id="ARBA00023136"/>
    </source>
</evidence>
<dbReference type="InterPro" id="IPR001054">
    <property type="entry name" value="A/G_cyclase"/>
</dbReference>
<evidence type="ECO:0000256" key="3">
    <source>
        <dbReference type="ARBA" id="ARBA00022989"/>
    </source>
</evidence>
<dbReference type="InterPro" id="IPR029787">
    <property type="entry name" value="Nucleotide_cyclase"/>
</dbReference>
<organism evidence="8 9">
    <name type="scientific">Pelagomonas calceolata</name>
    <dbReference type="NCBI Taxonomy" id="35677"/>
    <lineage>
        <taxon>Eukaryota</taxon>
        <taxon>Sar</taxon>
        <taxon>Stramenopiles</taxon>
        <taxon>Ochrophyta</taxon>
        <taxon>Pelagophyceae</taxon>
        <taxon>Pelagomonadales</taxon>
        <taxon>Pelagomonadaceae</taxon>
        <taxon>Pelagomonas</taxon>
    </lineage>
</organism>
<reference evidence="8" key="1">
    <citation type="submission" date="2021-11" db="EMBL/GenBank/DDBJ databases">
        <authorList>
            <consortium name="Genoscope - CEA"/>
            <person name="William W."/>
        </authorList>
    </citation>
    <scope>NUCLEOTIDE SEQUENCE</scope>
</reference>
<dbReference type="Gene3D" id="1.20.120.350">
    <property type="entry name" value="Voltage-gated potassium channels. Chain C"/>
    <property type="match status" value="1"/>
</dbReference>
<feature type="domain" description="Guanylate cyclase" evidence="7">
    <location>
        <begin position="710"/>
        <end position="748"/>
    </location>
</feature>
<evidence type="ECO:0000313" key="9">
    <source>
        <dbReference type="Proteomes" id="UP000789595"/>
    </source>
</evidence>
<evidence type="ECO:0000256" key="6">
    <source>
        <dbReference type="SAM" id="Phobius"/>
    </source>
</evidence>
<keyword evidence="9" id="KW-1185">Reference proteome</keyword>
<gene>
    <name evidence="8" type="ORF">PECAL_5P23010</name>
</gene>
<dbReference type="GO" id="GO:0009190">
    <property type="term" value="P:cyclic nucleotide biosynthetic process"/>
    <property type="evidence" value="ECO:0007669"/>
    <property type="project" value="InterPro"/>
</dbReference>
<name>A0A8J2X3P9_9STRA</name>
<feature type="transmembrane region" description="Helical" evidence="6">
    <location>
        <begin position="108"/>
        <end position="129"/>
    </location>
</feature>
<evidence type="ECO:0000313" key="8">
    <source>
        <dbReference type="EMBL" id="CAH0377782.1"/>
    </source>
</evidence>
<evidence type="ECO:0000256" key="2">
    <source>
        <dbReference type="ARBA" id="ARBA00022692"/>
    </source>
</evidence>
<dbReference type="AlphaFoldDB" id="A0A8J2X3P9"/>
<feature type="transmembrane region" description="Helical" evidence="6">
    <location>
        <begin position="77"/>
        <end position="96"/>
    </location>
</feature>
<dbReference type="EMBL" id="CAKKNE010000005">
    <property type="protein sequence ID" value="CAH0377782.1"/>
    <property type="molecule type" value="Genomic_DNA"/>
</dbReference>
<dbReference type="Gene3D" id="3.30.70.1230">
    <property type="entry name" value="Nucleotide cyclase"/>
    <property type="match status" value="1"/>
</dbReference>
<dbReference type="InterPro" id="IPR027359">
    <property type="entry name" value="Volt_channel_dom_sf"/>
</dbReference>
<comment type="caution">
    <text evidence="8">The sequence shown here is derived from an EMBL/GenBank/DDBJ whole genome shotgun (WGS) entry which is preliminary data.</text>
</comment>
<comment type="subcellular location">
    <subcellularLocation>
        <location evidence="1">Membrane</location>
        <topology evidence="1">Multi-pass membrane protein</topology>
    </subcellularLocation>
</comment>